<comment type="subunit">
    <text evidence="9">Component of the Mediator complex.</text>
</comment>
<dbReference type="Proteomes" id="UP000095283">
    <property type="component" value="Unplaced"/>
</dbReference>
<evidence type="ECO:0000313" key="13">
    <source>
        <dbReference type="Proteomes" id="UP000095283"/>
    </source>
</evidence>
<reference evidence="14" key="1">
    <citation type="submission" date="2016-11" db="UniProtKB">
        <authorList>
            <consortium name="WormBaseParasite"/>
        </authorList>
    </citation>
    <scope>IDENTIFICATION</scope>
</reference>
<feature type="domain" description="ARC105/Med15 mediator subunit C-terminal" evidence="12">
    <location>
        <begin position="521"/>
        <end position="584"/>
    </location>
</feature>
<keyword evidence="5 9" id="KW-0010">Activator</keyword>
<feature type="compositionally biased region" description="Low complexity" evidence="10">
    <location>
        <begin position="367"/>
        <end position="405"/>
    </location>
</feature>
<feature type="compositionally biased region" description="Low complexity" evidence="10">
    <location>
        <begin position="146"/>
        <end position="164"/>
    </location>
</feature>
<evidence type="ECO:0000259" key="12">
    <source>
        <dbReference type="Pfam" id="PF21539"/>
    </source>
</evidence>
<dbReference type="InterPro" id="IPR019087">
    <property type="entry name" value="Med15_N"/>
</dbReference>
<evidence type="ECO:0000256" key="2">
    <source>
        <dbReference type="ARBA" id="ARBA00009807"/>
    </source>
</evidence>
<accession>A0A1I7XJ39</accession>
<evidence type="ECO:0000256" key="9">
    <source>
        <dbReference type="RuleBase" id="RU364148"/>
    </source>
</evidence>
<evidence type="ECO:0000256" key="1">
    <source>
        <dbReference type="ARBA" id="ARBA00004123"/>
    </source>
</evidence>
<evidence type="ECO:0000256" key="4">
    <source>
        <dbReference type="ARBA" id="ARBA00023015"/>
    </source>
</evidence>
<name>A0A1I7XJ39_HETBA</name>
<keyword evidence="7 9" id="KW-0539">Nucleus</keyword>
<keyword evidence="4 9" id="KW-0805">Transcription regulation</keyword>
<evidence type="ECO:0000256" key="7">
    <source>
        <dbReference type="ARBA" id="ARBA00023242"/>
    </source>
</evidence>
<keyword evidence="6 9" id="KW-0804">Transcription</keyword>
<organism evidence="13 14">
    <name type="scientific">Heterorhabditis bacteriophora</name>
    <name type="common">Entomopathogenic nematode worm</name>
    <dbReference type="NCBI Taxonomy" id="37862"/>
    <lineage>
        <taxon>Eukaryota</taxon>
        <taxon>Metazoa</taxon>
        <taxon>Ecdysozoa</taxon>
        <taxon>Nematoda</taxon>
        <taxon>Chromadorea</taxon>
        <taxon>Rhabditida</taxon>
        <taxon>Rhabditina</taxon>
        <taxon>Rhabditomorpha</taxon>
        <taxon>Strongyloidea</taxon>
        <taxon>Heterorhabditidae</taxon>
        <taxon>Heterorhabditis</taxon>
    </lineage>
</organism>
<dbReference type="WBParaSite" id="Hba_17721">
    <property type="protein sequence ID" value="Hba_17721"/>
    <property type="gene ID" value="Hba_17721"/>
</dbReference>
<feature type="compositionally biased region" description="Polar residues" evidence="10">
    <location>
        <begin position="103"/>
        <end position="113"/>
    </location>
</feature>
<comment type="subcellular location">
    <subcellularLocation>
        <location evidence="1 9">Nucleus</location>
    </subcellularLocation>
</comment>
<gene>
    <name evidence="9" type="primary">MED15</name>
</gene>
<evidence type="ECO:0000256" key="10">
    <source>
        <dbReference type="SAM" id="MobiDB-lite"/>
    </source>
</evidence>
<feature type="region of interest" description="Disordered" evidence="10">
    <location>
        <begin position="367"/>
        <end position="425"/>
    </location>
</feature>
<feature type="domain" description="Mediator of RNA polymerase II transcription subunit 15 N-terminal" evidence="11">
    <location>
        <begin position="3"/>
        <end position="87"/>
    </location>
</feature>
<dbReference type="AlphaFoldDB" id="A0A1I7XJ39"/>
<protein>
    <recommendedName>
        <fullName evidence="3 9">Mediator of RNA polymerase II transcription subunit 15</fullName>
    </recommendedName>
    <alternativeName>
        <fullName evidence="8 9">Mediator complex subunit 15</fullName>
    </alternativeName>
</protein>
<feature type="compositionally biased region" description="Low complexity" evidence="10">
    <location>
        <begin position="129"/>
        <end position="139"/>
    </location>
</feature>
<feature type="region of interest" description="Disordered" evidence="10">
    <location>
        <begin position="94"/>
        <end position="255"/>
    </location>
</feature>
<feature type="compositionally biased region" description="Low complexity" evidence="10">
    <location>
        <begin position="245"/>
        <end position="255"/>
    </location>
</feature>
<dbReference type="InterPro" id="IPR036529">
    <property type="entry name" value="KIX_dom_sf"/>
</dbReference>
<sequence>MTDEDWPSQRFRDHVINRLLVASTIIAMKLEPELARNRQNAPNLPVPGDARQVEEYVFQKCLTKDEYMRTIAKVINAINCNSKSAAVPSVLQPSPFHSPPCSAPTNPSSTTTYRAAVPPDPQPTQSRNQAQVAPPQTASQPPPQASLPIAASSQPQAAFSSDQSRPYTTAPPLGQPPPQMQPATAPQMAPVQPNFSPYQMMAPSQQQIPTYDSRMQKQPKQGLHYPPQPQWNHHPQSGYAPPPQQQHHNQPPHSQSTVLETLINQPQYPPHQKLETMLGVLEGRRLVSIEYLVNLENWIHKKADFLAATTHNPQSMQNGHGMQSQGMVDGINAVLNGAEGHPAGIYQTPPSSGGYAPPHQYMQQQMWNHPQHIQQQQQSQQQISSMGSMSSSATASQSASTTAVGVQGGSSGSAGSAEQPGVDDLYNMDDFLPTPLEAVGGPPGSIQPIPVSTLFIYKRAKASLSEMARRELSLLSDRFEIDNNPEPHDSHSVLVKCRISKFFNLVNSIYIVMLSVLEGQQVPPLRLVIPSIYPNGSVSVDRAAIDLDAYFYDDLQNVVHDRLARPGLHSITDFLNSWEATVRQYYSNQTHGSTALSSFDDLFQSYDNIIT</sequence>
<evidence type="ECO:0000256" key="3">
    <source>
        <dbReference type="ARBA" id="ARBA00019613"/>
    </source>
</evidence>
<evidence type="ECO:0000259" key="11">
    <source>
        <dbReference type="Pfam" id="PF09606"/>
    </source>
</evidence>
<feature type="compositionally biased region" description="Low complexity" evidence="10">
    <location>
        <begin position="181"/>
        <end position="193"/>
    </location>
</feature>
<keyword evidence="13" id="KW-1185">Reference proteome</keyword>
<comment type="function">
    <text evidence="9">Component of the Mediator complex, a coactivator involved in the regulated transcription of nearly all RNA polymerase II-dependent genes. Mediator functions as a bridge to convey information from gene-specific regulatory proteins to the basal RNA polymerase II transcription machinery. Mediator is recruited to promoters by direct interactions with regulatory proteins and serves as a scaffold for the assembly of a functional preinitiation complex with RNA polymerase II and the general transcription factors.</text>
</comment>
<dbReference type="Pfam" id="PF09606">
    <property type="entry name" value="Med15_N"/>
    <property type="match status" value="1"/>
</dbReference>
<evidence type="ECO:0000313" key="14">
    <source>
        <dbReference type="WBParaSite" id="Hba_17721"/>
    </source>
</evidence>
<dbReference type="Gene3D" id="1.10.246.20">
    <property type="entry name" value="Coactivator CBP, KIX domain"/>
    <property type="match status" value="1"/>
</dbReference>
<dbReference type="FunFam" id="1.10.246.20:FF:000006">
    <property type="entry name" value="Mediator of RNA polymerase II transcription subunit 15"/>
    <property type="match status" value="1"/>
</dbReference>
<dbReference type="InterPro" id="IPR048386">
    <property type="entry name" value="Med15_C"/>
</dbReference>
<evidence type="ECO:0000256" key="6">
    <source>
        <dbReference type="ARBA" id="ARBA00023163"/>
    </source>
</evidence>
<dbReference type="GO" id="GO:0003712">
    <property type="term" value="F:transcription coregulator activity"/>
    <property type="evidence" value="ECO:0007669"/>
    <property type="project" value="InterPro"/>
</dbReference>
<proteinExistence type="inferred from homology"/>
<dbReference type="GO" id="GO:0006355">
    <property type="term" value="P:regulation of DNA-templated transcription"/>
    <property type="evidence" value="ECO:0007669"/>
    <property type="project" value="InterPro"/>
</dbReference>
<comment type="similarity">
    <text evidence="2 9">Belongs to the Mediator complex subunit 15 family.</text>
</comment>
<evidence type="ECO:0000256" key="8">
    <source>
        <dbReference type="ARBA" id="ARBA00032016"/>
    </source>
</evidence>
<dbReference type="GO" id="GO:0005634">
    <property type="term" value="C:nucleus"/>
    <property type="evidence" value="ECO:0007669"/>
    <property type="project" value="UniProtKB-SubCell"/>
</dbReference>
<feature type="compositionally biased region" description="Polar residues" evidence="10">
    <location>
        <begin position="194"/>
        <end position="210"/>
    </location>
</feature>
<dbReference type="Pfam" id="PF21539">
    <property type="entry name" value="Med15_C"/>
    <property type="match status" value="1"/>
</dbReference>
<evidence type="ECO:0000256" key="5">
    <source>
        <dbReference type="ARBA" id="ARBA00023159"/>
    </source>
</evidence>